<sequence length="304" mass="35586">MSQETALIYRPLKLSDIFKINKVNLDSFTETYNMNYYGDYLSTWPELCFVCEAPDHSIAGYLVSKVEGEGDQWHGHVTALSVSQQYRNSGVATKLMKFLEDISTRLNCHFIDLFVRPSNEKAVKFYKQLGYYVHQTIPSYYTDEDGNNDTYWGYDDLFEKSEVPIPERITDKSKLCAVNYIDPERSSKIVAKSSVLFRKIQANEKRINSMLESIGTDIKHFHMLAKQRQFTNKPQGRKQLFYTPEKQYSTPDLWLTKSNSIYNSYSSNAKEIVENTLDYYPNIGREWYIKRWNDIKSIKFQKGN</sequence>
<dbReference type="EMBL" id="JIBK01000002">
    <property type="protein sequence ID" value="POM82166.1"/>
    <property type="molecule type" value="Genomic_DNA"/>
</dbReference>
<dbReference type="InterPro" id="IPR051646">
    <property type="entry name" value="NatB_acetyltransferase_subunit"/>
</dbReference>
<dbReference type="CDD" id="cd04301">
    <property type="entry name" value="NAT_SF"/>
    <property type="match status" value="1"/>
</dbReference>
<protein>
    <submittedName>
        <fullName evidence="4">Acetyltransferase (GNAT) family protein</fullName>
    </submittedName>
</protein>
<gene>
    <name evidence="4" type="ORF">CmeUKMEL1_01035</name>
</gene>
<keyword evidence="5" id="KW-1185">Reference proteome</keyword>
<evidence type="ECO:0000313" key="4">
    <source>
        <dbReference type="EMBL" id="POM82166.1"/>
    </source>
</evidence>
<comment type="caution">
    <text evidence="4">The sequence shown here is derived from an EMBL/GenBank/DDBJ whole genome shotgun (WGS) entry which is preliminary data.</text>
</comment>
<dbReference type="PANTHER" id="PTHR45910:SF1">
    <property type="entry name" value="N-ALPHA-ACETYLTRANSFERASE 20"/>
    <property type="match status" value="1"/>
</dbReference>
<evidence type="ECO:0000259" key="3">
    <source>
        <dbReference type="PROSITE" id="PS51186"/>
    </source>
</evidence>
<reference evidence="4 5" key="1">
    <citation type="submission" date="2014-04" db="EMBL/GenBank/DDBJ databases">
        <title>Comparative Genomics of Cryptosporidium Species.</title>
        <authorList>
            <person name="Silva J.C."/>
            <person name="Su Q."/>
            <person name="Chalmers R."/>
            <person name="Chibucos M.C."/>
            <person name="Elwin K."/>
            <person name="Godinez A."/>
            <person name="Guo F."/>
            <person name="Huynh K."/>
            <person name="Orvis J."/>
            <person name="Ott S."/>
            <person name="Sadzewicz L."/>
            <person name="Sengamalay N."/>
            <person name="Shetty A."/>
            <person name="Sun M."/>
            <person name="Tallon L."/>
            <person name="Xiao L."/>
            <person name="Zhang H."/>
            <person name="Fraser C.M."/>
            <person name="Zhu G."/>
            <person name="Kissinger J."/>
            <person name="Widmer G."/>
        </authorList>
    </citation>
    <scope>NUCLEOTIDE SEQUENCE [LARGE SCALE GENOMIC DNA]</scope>
    <source>
        <strain evidence="4 5">UKMEL1</strain>
    </source>
</reference>
<feature type="domain" description="N-acetyltransferase" evidence="3">
    <location>
        <begin position="7"/>
        <end position="157"/>
    </location>
</feature>
<dbReference type="InterPro" id="IPR000182">
    <property type="entry name" value="GNAT_dom"/>
</dbReference>
<dbReference type="GO" id="GO:0004596">
    <property type="term" value="F:protein-N-terminal amino-acid acetyltransferase activity"/>
    <property type="evidence" value="ECO:0007669"/>
    <property type="project" value="TreeGrafter"/>
</dbReference>
<dbReference type="AlphaFoldDB" id="A0A2P4YWU6"/>
<keyword evidence="2" id="KW-0012">Acyltransferase</keyword>
<accession>A0A2P4YWU6</accession>
<dbReference type="InterPro" id="IPR016181">
    <property type="entry name" value="Acyl_CoA_acyltransferase"/>
</dbReference>
<organism evidence="4 5">
    <name type="scientific">Cryptosporidium meleagridis</name>
    <dbReference type="NCBI Taxonomy" id="93969"/>
    <lineage>
        <taxon>Eukaryota</taxon>
        <taxon>Sar</taxon>
        <taxon>Alveolata</taxon>
        <taxon>Apicomplexa</taxon>
        <taxon>Conoidasida</taxon>
        <taxon>Coccidia</taxon>
        <taxon>Eucoccidiorida</taxon>
        <taxon>Eimeriorina</taxon>
        <taxon>Cryptosporidiidae</taxon>
        <taxon>Cryptosporidium</taxon>
    </lineage>
</organism>
<keyword evidence="1 4" id="KW-0808">Transferase</keyword>
<dbReference type="Gene3D" id="3.40.630.30">
    <property type="match status" value="1"/>
</dbReference>
<dbReference type="GO" id="GO:0031416">
    <property type="term" value="C:NatB complex"/>
    <property type="evidence" value="ECO:0007669"/>
    <property type="project" value="TreeGrafter"/>
</dbReference>
<evidence type="ECO:0000256" key="2">
    <source>
        <dbReference type="ARBA" id="ARBA00023315"/>
    </source>
</evidence>
<dbReference type="Proteomes" id="UP000236928">
    <property type="component" value="Unassembled WGS sequence"/>
</dbReference>
<dbReference type="VEuPathDB" id="CryptoDB:CmeUKMEL1_01035"/>
<dbReference type="PANTHER" id="PTHR45910">
    <property type="entry name" value="N-ALPHA-ACETYLTRANSFERASE 20"/>
    <property type="match status" value="1"/>
</dbReference>
<proteinExistence type="predicted"/>
<dbReference type="SUPFAM" id="SSF55729">
    <property type="entry name" value="Acyl-CoA N-acyltransferases (Nat)"/>
    <property type="match status" value="1"/>
</dbReference>
<dbReference type="OrthoDB" id="10264728at2759"/>
<evidence type="ECO:0000313" key="5">
    <source>
        <dbReference type="Proteomes" id="UP000236928"/>
    </source>
</evidence>
<evidence type="ECO:0000256" key="1">
    <source>
        <dbReference type="ARBA" id="ARBA00022679"/>
    </source>
</evidence>
<dbReference type="PROSITE" id="PS51186">
    <property type="entry name" value="GNAT"/>
    <property type="match status" value="1"/>
</dbReference>
<dbReference type="Pfam" id="PF00583">
    <property type="entry name" value="Acetyltransf_1"/>
    <property type="match status" value="1"/>
</dbReference>
<name>A0A2P4YWU6_9CRYT</name>